<feature type="domain" description="PLAC" evidence="16">
    <location>
        <begin position="1241"/>
        <end position="1279"/>
    </location>
</feature>
<dbReference type="InterPro" id="IPR013273">
    <property type="entry name" value="ADAMTS/ADAMTS-like"/>
</dbReference>
<feature type="signal peptide" evidence="13">
    <location>
        <begin position="1"/>
        <end position="39"/>
    </location>
</feature>
<dbReference type="SMART" id="SM00406">
    <property type="entry name" value="IGv"/>
    <property type="match status" value="3"/>
</dbReference>
<dbReference type="SMART" id="SM00131">
    <property type="entry name" value="KU"/>
    <property type="match status" value="1"/>
</dbReference>
<dbReference type="KEGG" id="nasi:112394896"/>
<keyword evidence="6" id="KW-0722">Serine protease inhibitor</keyword>
<organism evidence="17 18">
    <name type="scientific">Neophocaena asiaeorientalis asiaeorientalis</name>
    <name type="common">Yangtze finless porpoise</name>
    <name type="synonym">Neophocaena phocaenoides subsp. asiaeorientalis</name>
    <dbReference type="NCBI Taxonomy" id="1706337"/>
    <lineage>
        <taxon>Eukaryota</taxon>
        <taxon>Metazoa</taxon>
        <taxon>Chordata</taxon>
        <taxon>Craniata</taxon>
        <taxon>Vertebrata</taxon>
        <taxon>Euteleostomi</taxon>
        <taxon>Mammalia</taxon>
        <taxon>Eutheria</taxon>
        <taxon>Laurasiatheria</taxon>
        <taxon>Artiodactyla</taxon>
        <taxon>Whippomorpha</taxon>
        <taxon>Cetacea</taxon>
        <taxon>Odontoceti</taxon>
        <taxon>Phocoenidae</taxon>
        <taxon>Neophocaena</taxon>
    </lineage>
</organism>
<dbReference type="AlphaFoldDB" id="A0A341AUH8"/>
<protein>
    <recommendedName>
        <fullName evidence="10">Papilin</fullName>
    </recommendedName>
</protein>
<feature type="domain" description="Ig-like" evidence="15">
    <location>
        <begin position="1143"/>
        <end position="1228"/>
    </location>
</feature>
<keyword evidence="17" id="KW-1185">Reference proteome</keyword>
<comment type="subcellular location">
    <subcellularLocation>
        <location evidence="1">Secreted</location>
    </subcellularLocation>
</comment>
<feature type="compositionally biased region" description="Basic and acidic residues" evidence="12">
    <location>
        <begin position="945"/>
        <end position="962"/>
    </location>
</feature>
<keyword evidence="8" id="KW-0393">Immunoglobulin domain</keyword>
<dbReference type="CDD" id="cd00096">
    <property type="entry name" value="Ig"/>
    <property type="match status" value="1"/>
</dbReference>
<keyword evidence="4 13" id="KW-0732">Signal</keyword>
<dbReference type="InterPro" id="IPR013106">
    <property type="entry name" value="Ig_V-set"/>
</dbReference>
<dbReference type="GO" id="GO:0030198">
    <property type="term" value="P:extracellular matrix organization"/>
    <property type="evidence" value="ECO:0007669"/>
    <property type="project" value="InterPro"/>
</dbReference>
<dbReference type="InterPro" id="IPR013783">
    <property type="entry name" value="Ig-like_fold"/>
</dbReference>
<dbReference type="Pfam" id="PF16626">
    <property type="entry name" value="Papilin_u7"/>
    <property type="match status" value="1"/>
</dbReference>
<dbReference type="CTD" id="89932"/>
<dbReference type="InterPro" id="IPR036880">
    <property type="entry name" value="Kunitz_BPTI_sf"/>
</dbReference>
<evidence type="ECO:0000256" key="1">
    <source>
        <dbReference type="ARBA" id="ARBA00004613"/>
    </source>
</evidence>
<dbReference type="PRINTS" id="PR01857">
    <property type="entry name" value="ADAMTSFAMILY"/>
</dbReference>
<feature type="region of interest" description="Disordered" evidence="12">
    <location>
        <begin position="696"/>
        <end position="725"/>
    </location>
</feature>
<keyword evidence="2" id="KW-0964">Secreted</keyword>
<dbReference type="PANTHER" id="PTHR13723:SF281">
    <property type="entry name" value="PAPILIN"/>
    <property type="match status" value="1"/>
</dbReference>
<dbReference type="Pfam" id="PF07679">
    <property type="entry name" value="I-set"/>
    <property type="match status" value="1"/>
</dbReference>
<reference evidence="18" key="1">
    <citation type="submission" date="2025-08" db="UniProtKB">
        <authorList>
            <consortium name="RefSeq"/>
        </authorList>
    </citation>
    <scope>IDENTIFICATION</scope>
    <source>
        <tissue evidence="18">Meat</tissue>
    </source>
</reference>
<dbReference type="GeneID" id="112394896"/>
<dbReference type="SMART" id="SM00408">
    <property type="entry name" value="IGc2"/>
    <property type="match status" value="3"/>
</dbReference>
<dbReference type="PROSITE" id="PS00280">
    <property type="entry name" value="BPTI_KUNITZ_1"/>
    <property type="match status" value="1"/>
</dbReference>
<dbReference type="CDD" id="cd22635">
    <property type="entry name" value="Kunitz_papilin"/>
    <property type="match status" value="1"/>
</dbReference>
<dbReference type="GO" id="GO:0004867">
    <property type="term" value="F:serine-type endopeptidase inhibitor activity"/>
    <property type="evidence" value="ECO:0007669"/>
    <property type="project" value="UniProtKB-KW"/>
</dbReference>
<dbReference type="PROSITE" id="PS50835">
    <property type="entry name" value="IG_LIKE"/>
    <property type="match status" value="3"/>
</dbReference>
<feature type="compositionally biased region" description="Polar residues" evidence="12">
    <location>
        <begin position="698"/>
        <end position="721"/>
    </location>
</feature>
<name>A0A341AUH8_NEOAA</name>
<evidence type="ECO:0000313" key="18">
    <source>
        <dbReference type="RefSeq" id="XP_024593634.1"/>
    </source>
</evidence>
<feature type="domain" description="Ig-like" evidence="15">
    <location>
        <begin position="902"/>
        <end position="1000"/>
    </location>
</feature>
<evidence type="ECO:0000256" key="6">
    <source>
        <dbReference type="ARBA" id="ARBA00022900"/>
    </source>
</evidence>
<dbReference type="Pfam" id="PF00090">
    <property type="entry name" value="TSP_1"/>
    <property type="match status" value="1"/>
</dbReference>
<dbReference type="STRING" id="1706337.A0A341AUH8"/>
<dbReference type="InterPro" id="IPR010294">
    <property type="entry name" value="ADAMTS_spacer1"/>
</dbReference>
<dbReference type="GO" id="GO:0004222">
    <property type="term" value="F:metalloendopeptidase activity"/>
    <property type="evidence" value="ECO:0007669"/>
    <property type="project" value="TreeGrafter"/>
</dbReference>
<accession>A0A341AUH8</accession>
<feature type="disulfide bond" evidence="11">
    <location>
        <begin position="62"/>
        <end position="99"/>
    </location>
</feature>
<dbReference type="FunFam" id="2.60.120.830:FF:000001">
    <property type="entry name" value="A disintegrin and metalloproteinase with thrombospondin motifs 1"/>
    <property type="match status" value="1"/>
</dbReference>
<dbReference type="PROSITE" id="PS50092">
    <property type="entry name" value="TSP1"/>
    <property type="match status" value="5"/>
</dbReference>
<dbReference type="Gene3D" id="2.20.100.10">
    <property type="entry name" value="Thrombospondin type-1 (TSP1) repeat"/>
    <property type="match status" value="5"/>
</dbReference>
<proteinExistence type="inferred from homology"/>
<evidence type="ECO:0000256" key="10">
    <source>
        <dbReference type="ARBA" id="ARBA00074534"/>
    </source>
</evidence>
<dbReference type="Gene3D" id="2.60.120.830">
    <property type="match status" value="1"/>
</dbReference>
<dbReference type="GO" id="GO:0006508">
    <property type="term" value="P:proteolysis"/>
    <property type="evidence" value="ECO:0007669"/>
    <property type="project" value="TreeGrafter"/>
</dbReference>
<dbReference type="PANTHER" id="PTHR13723">
    <property type="entry name" value="ADAMTS A DISINTEGRIN AND METALLOPROTEASE WITH THROMBOSPONDIN MOTIFS PROTEASE"/>
    <property type="match status" value="1"/>
</dbReference>
<dbReference type="InterPro" id="IPR002223">
    <property type="entry name" value="Kunitz_BPTI"/>
</dbReference>
<evidence type="ECO:0000256" key="3">
    <source>
        <dbReference type="ARBA" id="ARBA00022690"/>
    </source>
</evidence>
<dbReference type="FunCoup" id="A0A341AUH8">
    <property type="interactions" value="109"/>
</dbReference>
<feature type="region of interest" description="Disordered" evidence="12">
    <location>
        <begin position="559"/>
        <end position="640"/>
    </location>
</feature>
<dbReference type="SUPFAM" id="SSF82895">
    <property type="entry name" value="TSP-1 type 1 repeat"/>
    <property type="match status" value="5"/>
</dbReference>
<dbReference type="GO" id="GO:0005604">
    <property type="term" value="C:basement membrane"/>
    <property type="evidence" value="ECO:0007669"/>
    <property type="project" value="UniProtKB-ARBA"/>
</dbReference>
<keyword evidence="7 11" id="KW-1015">Disulfide bond</keyword>
<feature type="region of interest" description="Disordered" evidence="12">
    <location>
        <begin position="1015"/>
        <end position="1054"/>
    </location>
</feature>
<evidence type="ECO:0000259" key="14">
    <source>
        <dbReference type="PROSITE" id="PS50279"/>
    </source>
</evidence>
<dbReference type="Gene3D" id="4.10.410.10">
    <property type="entry name" value="Pancreatic trypsin inhibitor Kunitz domain"/>
    <property type="match status" value="1"/>
</dbReference>
<dbReference type="Pfam" id="PF08686">
    <property type="entry name" value="PLAC"/>
    <property type="match status" value="1"/>
</dbReference>
<evidence type="ECO:0000256" key="13">
    <source>
        <dbReference type="SAM" id="SignalP"/>
    </source>
</evidence>
<evidence type="ECO:0000256" key="4">
    <source>
        <dbReference type="ARBA" id="ARBA00022729"/>
    </source>
</evidence>
<dbReference type="InterPro" id="IPR003599">
    <property type="entry name" value="Ig_sub"/>
</dbReference>
<dbReference type="InterPro" id="IPR050439">
    <property type="entry name" value="ADAMTS_ADAMTS-like"/>
</dbReference>
<dbReference type="Pfam" id="PF05986">
    <property type="entry name" value="ADAMTS_spacer1"/>
    <property type="match status" value="1"/>
</dbReference>
<comment type="similarity">
    <text evidence="9">Belongs to the papilin family.</text>
</comment>
<keyword evidence="3" id="KW-0646">Protease inhibitor</keyword>
<evidence type="ECO:0000313" key="17">
    <source>
        <dbReference type="Proteomes" id="UP000252040"/>
    </source>
</evidence>
<evidence type="ECO:0000256" key="11">
    <source>
        <dbReference type="PIRSR" id="PIRSR613273-3"/>
    </source>
</evidence>
<dbReference type="InterPro" id="IPR003598">
    <property type="entry name" value="Ig_sub2"/>
</dbReference>
<evidence type="ECO:0000256" key="2">
    <source>
        <dbReference type="ARBA" id="ARBA00022525"/>
    </source>
</evidence>
<dbReference type="Pfam" id="PF19030">
    <property type="entry name" value="TSP1_ADAMTS"/>
    <property type="match status" value="4"/>
</dbReference>
<dbReference type="GO" id="GO:0005576">
    <property type="term" value="C:extracellular region"/>
    <property type="evidence" value="ECO:0007669"/>
    <property type="project" value="UniProtKB-SubCell"/>
</dbReference>
<evidence type="ECO:0000256" key="9">
    <source>
        <dbReference type="ARBA" id="ARBA00061693"/>
    </source>
</evidence>
<dbReference type="FunFam" id="2.20.100.10:FF:000005">
    <property type="entry name" value="ADAM metallopeptidase with thrombospondin type 1 motif 9"/>
    <property type="match status" value="3"/>
</dbReference>
<evidence type="ECO:0000256" key="8">
    <source>
        <dbReference type="ARBA" id="ARBA00023319"/>
    </source>
</evidence>
<dbReference type="InterPro" id="IPR020901">
    <property type="entry name" value="Prtase_inh_Kunz-CS"/>
</dbReference>
<dbReference type="PROSITE" id="PS50900">
    <property type="entry name" value="PLAC"/>
    <property type="match status" value="1"/>
</dbReference>
<dbReference type="InterPro" id="IPR010909">
    <property type="entry name" value="PLAC"/>
</dbReference>
<dbReference type="SMART" id="SM00209">
    <property type="entry name" value="TSP1"/>
    <property type="match status" value="5"/>
</dbReference>
<dbReference type="FunFam" id="4.10.410.10:FF:000017">
    <property type="entry name" value="papilin isoform X2"/>
    <property type="match status" value="1"/>
</dbReference>
<feature type="region of interest" description="Disordered" evidence="12">
    <location>
        <begin position="806"/>
        <end position="911"/>
    </location>
</feature>
<dbReference type="InterPro" id="IPR036179">
    <property type="entry name" value="Ig-like_dom_sf"/>
</dbReference>
<dbReference type="PRINTS" id="PR00759">
    <property type="entry name" value="BASICPTASE"/>
</dbReference>
<dbReference type="SUPFAM" id="SSF57362">
    <property type="entry name" value="BPTI-like"/>
    <property type="match status" value="1"/>
</dbReference>
<keyword evidence="5" id="KW-0677">Repeat</keyword>
<evidence type="ECO:0000259" key="15">
    <source>
        <dbReference type="PROSITE" id="PS50835"/>
    </source>
</evidence>
<dbReference type="InterPro" id="IPR045371">
    <property type="entry name" value="ADAMTS_CR_3"/>
</dbReference>
<dbReference type="Pfam" id="PF13927">
    <property type="entry name" value="Ig_3"/>
    <property type="match status" value="2"/>
</dbReference>
<evidence type="ECO:0000256" key="12">
    <source>
        <dbReference type="SAM" id="MobiDB-lite"/>
    </source>
</evidence>
<dbReference type="InterPro" id="IPR013098">
    <property type="entry name" value="Ig_I-set"/>
</dbReference>
<dbReference type="InterPro" id="IPR000884">
    <property type="entry name" value="TSP1_rpt"/>
</dbReference>
<dbReference type="SMART" id="SM00409">
    <property type="entry name" value="IG"/>
    <property type="match status" value="3"/>
</dbReference>
<dbReference type="Proteomes" id="UP000252040">
    <property type="component" value="Unplaced"/>
</dbReference>
<dbReference type="RefSeq" id="XP_024593634.1">
    <property type="nucleotide sequence ID" value="XM_024737866.1"/>
</dbReference>
<evidence type="ECO:0000256" key="5">
    <source>
        <dbReference type="ARBA" id="ARBA00022737"/>
    </source>
</evidence>
<dbReference type="FunFam" id="2.60.40.10:FF:000032">
    <property type="entry name" value="palladin isoform X1"/>
    <property type="match status" value="1"/>
</dbReference>
<feature type="disulfide bond" evidence="11">
    <location>
        <begin position="58"/>
        <end position="94"/>
    </location>
</feature>
<feature type="domain" description="BPTI/Kunitz inhibitor" evidence="14">
    <location>
        <begin position="759"/>
        <end position="809"/>
    </location>
</feature>
<feature type="domain" description="Ig-like" evidence="15">
    <location>
        <begin position="1049"/>
        <end position="1127"/>
    </location>
</feature>
<gene>
    <name evidence="18" type="primary">PAPLN</name>
</gene>
<sequence>MCMVKCARLYLAEPGLGQAEMQLLLLALLLLPQAPGSSAPRVRRQSDTWSSWGSWSPCSRTCGGGVSFRERPCYSQRRDGGSGCVGPSRSHRSCRPESCPDGARDFRAEQCAEFDGQEFQGRRYKWLPYYGAPNKCELNCIPKGESFYYKHREAVIDGTPCEPGKRDICVDGSCRVVGCDYNLDSSKQEDECLQCGGDGTTCYPVTGVFDANDLSRGYNQILIVPVGATSIRIEEAAASRNFLAVKSVRGEYYLNGHWTIEGARALPVASTILHYERGTEGDLAPERLHARGPTSEPLIIELISQEPNPGVRFEYHLPLSAPRPGFSWSHGSWGDCSATCGGGQQTRPVFCTIDNEVYPEHLCRHQLRPADRRPCSPQPCPHTKRWKTGPWTPCSASCEGGSQSRTVYCVSSDGPGVQEAAEDTECAALPEKPPTTQACNLQRCTAWSAEPWGECSVSCGAGVRRRTVTCRGDEGSLLHATACSLEDRPPLTEPCVQESCPPLSDQAWHVGAWGLCSKSCSSGTRRRQVVCAIGPLGHCGSLQPSRPADVEPCNTQPCHLPPEVPSMQDMHTSPRDPWMSLGPREAPASDFRDQWWAPQEQPSARGNPRGDQSPHLPAPGPAPPLRHSSHRQPLRSGLGPRDCRHSPHGCCPDGHTVSLGPQWQGCPGASCQQSRFGCCPDGVSVAEGPHQAGCASSYGRSNTGSRPQSREVASTAQQNEPSECRGSQFGCCYDNMASAVGPLGEGCVGQPSYMYPVRCLLPSAHGSCTDWAARWYFIASVGQCNRFWYGGCHGNANNFASEEECVSSCRGPQHGPRRHDPGASGQSTHRDSGGSGPGDQQEASRHGTGPVVQRKPLPSGGLWWQDQESGPGAVDHRQAFGEGPQGQEVGPSAAGLDRDAGPPVPPSHSSSYRITLAGSELSLVQVALGQLVRLFCPDDSSLDPHARWQKDGRPISSDRHQLQPDGSLVISPLRAEDTGTYSCGSTRPDRDSQKIQLRITGGDVAVIPEAEPRHFPQARDPAQGHSPRDPSLGGGPGGRGAVSSSHPWPTSRLHLDRHQPGVVDAHPGQQIRLTCRAEGFPPTSVEWQRDGQPLSSPRHQLQSDGSLVISRVAVEDGGFYTCVAVNGQDRDQRWVHLRVLGELTITGLPSTVMVPEGDTARLLCVVAGESVNIRWSRNGLPVRADGHRVHQSPDGTLLIHNLQARDEGSYTCSAYRGSQAVSRSTEVKVVPPALATVPRDPGRECIDQPELANCDLILQARLCSNEYYSSFCCASCSRV</sequence>
<dbReference type="InterPro" id="IPR007110">
    <property type="entry name" value="Ig-like_dom"/>
</dbReference>
<dbReference type="Pfam" id="PF00014">
    <property type="entry name" value="Kunitz_BPTI"/>
    <property type="match status" value="1"/>
</dbReference>
<feature type="disulfide bond" evidence="11">
    <location>
        <begin position="73"/>
        <end position="84"/>
    </location>
</feature>
<dbReference type="SUPFAM" id="SSF48726">
    <property type="entry name" value="Immunoglobulin"/>
    <property type="match status" value="3"/>
</dbReference>
<evidence type="ECO:0000259" key="16">
    <source>
        <dbReference type="PROSITE" id="PS50900"/>
    </source>
</evidence>
<dbReference type="InParanoid" id="A0A341AUH8"/>
<evidence type="ECO:0000256" key="7">
    <source>
        <dbReference type="ARBA" id="ARBA00023157"/>
    </source>
</evidence>
<feature type="region of interest" description="Disordered" evidence="12">
    <location>
        <begin position="75"/>
        <end position="100"/>
    </location>
</feature>
<feature type="chain" id="PRO_5016364653" description="Papilin" evidence="13">
    <location>
        <begin position="40"/>
        <end position="1279"/>
    </location>
</feature>
<feature type="region of interest" description="Disordered" evidence="12">
    <location>
        <begin position="945"/>
        <end position="993"/>
    </location>
</feature>
<dbReference type="Pfam" id="PF19236">
    <property type="entry name" value="ADAMTS_CR_3"/>
    <property type="match status" value="1"/>
</dbReference>
<dbReference type="Gene3D" id="2.60.40.10">
    <property type="entry name" value="Immunoglobulins"/>
    <property type="match status" value="3"/>
</dbReference>
<dbReference type="PROSITE" id="PS50279">
    <property type="entry name" value="BPTI_KUNITZ_2"/>
    <property type="match status" value="1"/>
</dbReference>
<dbReference type="InterPro" id="IPR036383">
    <property type="entry name" value="TSP1_rpt_sf"/>
</dbReference>